<protein>
    <recommendedName>
        <fullName evidence="4">UDP-glucuronosyl/UDP-glucosyltransferase</fullName>
    </recommendedName>
</protein>
<dbReference type="Proteomes" id="UP000187203">
    <property type="component" value="Unassembled WGS sequence"/>
</dbReference>
<dbReference type="STRING" id="93759.A0A1R3KMP9"/>
<organism evidence="2 3">
    <name type="scientific">Corchorus olitorius</name>
    <dbReference type="NCBI Taxonomy" id="93759"/>
    <lineage>
        <taxon>Eukaryota</taxon>
        <taxon>Viridiplantae</taxon>
        <taxon>Streptophyta</taxon>
        <taxon>Embryophyta</taxon>
        <taxon>Tracheophyta</taxon>
        <taxon>Spermatophyta</taxon>
        <taxon>Magnoliopsida</taxon>
        <taxon>eudicotyledons</taxon>
        <taxon>Gunneridae</taxon>
        <taxon>Pentapetalae</taxon>
        <taxon>rosids</taxon>
        <taxon>malvids</taxon>
        <taxon>Malvales</taxon>
        <taxon>Malvaceae</taxon>
        <taxon>Grewioideae</taxon>
        <taxon>Apeibeae</taxon>
        <taxon>Corchorus</taxon>
    </lineage>
</organism>
<dbReference type="PANTHER" id="PTHR48048:SF83">
    <property type="entry name" value="GLYCOSYLTRANSFERASE"/>
    <property type="match status" value="1"/>
</dbReference>
<dbReference type="PANTHER" id="PTHR48048">
    <property type="entry name" value="GLYCOSYLTRANSFERASE"/>
    <property type="match status" value="1"/>
</dbReference>
<reference evidence="3" key="1">
    <citation type="submission" date="2013-09" db="EMBL/GenBank/DDBJ databases">
        <title>Corchorus olitorius genome sequencing.</title>
        <authorList>
            <person name="Alam M."/>
            <person name="Haque M.S."/>
            <person name="Islam M.S."/>
            <person name="Emdad E.M."/>
            <person name="Islam M.M."/>
            <person name="Ahmed B."/>
            <person name="Halim A."/>
            <person name="Hossen Q.M.M."/>
            <person name="Hossain M.Z."/>
            <person name="Ahmed R."/>
            <person name="Khan M.M."/>
            <person name="Islam R."/>
            <person name="Rashid M.M."/>
            <person name="Khan S.A."/>
            <person name="Rahman M.S."/>
            <person name="Alam M."/>
            <person name="Yahiya A.S."/>
            <person name="Khan M.S."/>
            <person name="Azam M.S."/>
            <person name="Haque T."/>
            <person name="Lashkar M.Z.H."/>
            <person name="Akhand A.I."/>
            <person name="Morshed G."/>
            <person name="Roy S."/>
            <person name="Uddin K.S."/>
            <person name="Rabeya T."/>
            <person name="Hossain A.S."/>
            <person name="Chowdhury A."/>
            <person name="Snigdha A.R."/>
            <person name="Mortoza M.S."/>
            <person name="Matin S.A."/>
            <person name="Hoque S.M.E."/>
            <person name="Islam M.K."/>
            <person name="Roy D.K."/>
            <person name="Haider R."/>
            <person name="Moosa M.M."/>
            <person name="Elias S.M."/>
            <person name="Hasan A.M."/>
            <person name="Jahan S."/>
            <person name="Shafiuddin M."/>
            <person name="Mahmood N."/>
            <person name="Shommy N.S."/>
        </authorList>
    </citation>
    <scope>NUCLEOTIDE SEQUENCE [LARGE SCALE GENOMIC DNA]</scope>
    <source>
        <strain evidence="3">cv. O-4</strain>
    </source>
</reference>
<evidence type="ECO:0008006" key="4">
    <source>
        <dbReference type="Google" id="ProtNLM"/>
    </source>
</evidence>
<dbReference type="EMBL" id="AWUE01012779">
    <property type="protein sequence ID" value="OMP08344.1"/>
    <property type="molecule type" value="Genomic_DNA"/>
</dbReference>
<evidence type="ECO:0000313" key="3">
    <source>
        <dbReference type="Proteomes" id="UP000187203"/>
    </source>
</evidence>
<keyword evidence="3" id="KW-1185">Reference proteome</keyword>
<gene>
    <name evidence="2" type="ORF">COLO4_06562</name>
</gene>
<sequence length="176" mass="19766">MKKMELVFIPAPAISHLVSHFDFAKQLLDRDDCFSVTIIVMRNPIYGNVVDYAESLVASDSRVRLRFFFLRPREVAQPQPSLPRSGLPLLIDCIESYKLDVKEFIINQVLLDSSISFAGLFVDMCTTSMIDVANELGLPSYTFCTTGAACSLGFAIYVITRHGRVEREFQASDTEI</sequence>
<dbReference type="Gene3D" id="3.40.50.2000">
    <property type="entry name" value="Glycogen Phosphorylase B"/>
    <property type="match status" value="1"/>
</dbReference>
<evidence type="ECO:0000313" key="2">
    <source>
        <dbReference type="EMBL" id="OMP08344.1"/>
    </source>
</evidence>
<comment type="caution">
    <text evidence="2">The sequence shown here is derived from an EMBL/GenBank/DDBJ whole genome shotgun (WGS) entry which is preliminary data.</text>
</comment>
<evidence type="ECO:0000256" key="1">
    <source>
        <dbReference type="ARBA" id="ARBA00009995"/>
    </source>
</evidence>
<dbReference type="AlphaFoldDB" id="A0A1R3KMP9"/>
<name>A0A1R3KMP9_9ROSI</name>
<dbReference type="SUPFAM" id="SSF53756">
    <property type="entry name" value="UDP-Glycosyltransferase/glycogen phosphorylase"/>
    <property type="match status" value="1"/>
</dbReference>
<comment type="similarity">
    <text evidence="1">Belongs to the UDP-glycosyltransferase family.</text>
</comment>
<dbReference type="GO" id="GO:0035251">
    <property type="term" value="F:UDP-glucosyltransferase activity"/>
    <property type="evidence" value="ECO:0007669"/>
    <property type="project" value="InterPro"/>
</dbReference>
<dbReference type="OrthoDB" id="5835829at2759"/>
<proteinExistence type="inferred from homology"/>
<dbReference type="InterPro" id="IPR050481">
    <property type="entry name" value="UDP-glycosyltransf_plant"/>
</dbReference>
<accession>A0A1R3KMP9</accession>